<proteinExistence type="predicted"/>
<dbReference type="Proteomes" id="UP000014727">
    <property type="component" value="Segment"/>
</dbReference>
<evidence type="ECO:0000313" key="1">
    <source>
        <dbReference type="EMBL" id="AGO48797.1"/>
    </source>
</evidence>
<dbReference type="RefSeq" id="YP_008241096.1">
    <property type="nucleotide sequence ID" value="NC_021792.1"/>
</dbReference>
<evidence type="ECO:0000313" key="2">
    <source>
        <dbReference type="Proteomes" id="UP000014727"/>
    </source>
</evidence>
<organism evidence="1 2">
    <name type="scientific">Cellulophaga phage phi46:3</name>
    <dbReference type="NCBI Taxonomy" id="1327985"/>
    <lineage>
        <taxon>Viruses</taxon>
        <taxon>Duplodnaviria</taxon>
        <taxon>Heunggongvirae</taxon>
        <taxon>Uroviricota</taxon>
        <taxon>Caudoviricetes</taxon>
        <taxon>Pachyviridae</taxon>
        <taxon>Bacelvirus</taxon>
        <taxon>Bacelvirus phi46tres</taxon>
    </lineage>
</organism>
<gene>
    <name evidence="1" type="ORF">Phi46:3_gp053</name>
</gene>
<name>S0A2W6_9CAUD</name>
<dbReference type="KEGG" id="vg:16797276"/>
<dbReference type="GeneID" id="16797276"/>
<protein>
    <submittedName>
        <fullName evidence="1">Uncharacterized protein</fullName>
    </submittedName>
</protein>
<sequence length="44" mass="5267">MCVLLLWARLLAINLLIYRKLRFIRAIFEQPMYNRAIYPSNGVL</sequence>
<dbReference type="EMBL" id="KC821622">
    <property type="protein sequence ID" value="AGO48797.1"/>
    <property type="molecule type" value="Genomic_DNA"/>
</dbReference>
<reference evidence="2" key="2">
    <citation type="submission" date="2013-03" db="EMBL/GenBank/DDBJ databases">
        <title>The Cellulophaga phages: a novel, diverse, and globally ubiquitous model system.</title>
        <authorList>
            <person name="Holmfeldt K."/>
            <person name="Solonenko N."/>
            <person name="Shah M."/>
            <person name="Corrier K."/>
            <person name="Riemann L."/>
            <person name="VerBerkmoes N.C."/>
            <person name="Sullivan M.B."/>
        </authorList>
    </citation>
    <scope>NUCLEOTIDE SEQUENCE [LARGE SCALE GENOMIC DNA]</scope>
</reference>
<keyword evidence="2" id="KW-1185">Reference proteome</keyword>
<accession>S0A2W6</accession>
<reference evidence="1 2" key="1">
    <citation type="journal article" date="2013" name="Proc. Natl. Acad. Sci. U.S.A.">
        <title>Twelve previously unknown phage genera are ubiquitous in global oceans.</title>
        <authorList>
            <person name="Holmfeldt K."/>
            <person name="Solonenko N."/>
            <person name="Shah M."/>
            <person name="Corrier K."/>
            <person name="Riemann L."/>
            <person name="Verberkmoes N.C."/>
            <person name="Sullivan M.B."/>
        </authorList>
    </citation>
    <scope>NUCLEOTIDE SEQUENCE [LARGE SCALE GENOMIC DNA]</scope>
    <source>
        <strain evidence="1">Phi46:3</strain>
    </source>
</reference>